<proteinExistence type="predicted"/>
<reference evidence="1" key="1">
    <citation type="journal article" date="2022" name="bioRxiv">
        <title>Sequencing and chromosome-scale assembly of the giantPleurodeles waltlgenome.</title>
        <authorList>
            <person name="Brown T."/>
            <person name="Elewa A."/>
            <person name="Iarovenko S."/>
            <person name="Subramanian E."/>
            <person name="Araus A.J."/>
            <person name="Petzold A."/>
            <person name="Susuki M."/>
            <person name="Suzuki K.-i.T."/>
            <person name="Hayashi T."/>
            <person name="Toyoda A."/>
            <person name="Oliveira C."/>
            <person name="Osipova E."/>
            <person name="Leigh N.D."/>
            <person name="Simon A."/>
            <person name="Yun M.H."/>
        </authorList>
    </citation>
    <scope>NUCLEOTIDE SEQUENCE</scope>
    <source>
        <strain evidence="1">20211129_DDA</strain>
        <tissue evidence="1">Liver</tissue>
    </source>
</reference>
<gene>
    <name evidence="1" type="ORF">NDU88_004179</name>
</gene>
<protein>
    <submittedName>
        <fullName evidence="1">Uncharacterized protein</fullName>
    </submittedName>
</protein>
<evidence type="ECO:0000313" key="2">
    <source>
        <dbReference type="Proteomes" id="UP001066276"/>
    </source>
</evidence>
<organism evidence="1 2">
    <name type="scientific">Pleurodeles waltl</name>
    <name type="common">Iberian ribbed newt</name>
    <dbReference type="NCBI Taxonomy" id="8319"/>
    <lineage>
        <taxon>Eukaryota</taxon>
        <taxon>Metazoa</taxon>
        <taxon>Chordata</taxon>
        <taxon>Craniata</taxon>
        <taxon>Vertebrata</taxon>
        <taxon>Euteleostomi</taxon>
        <taxon>Amphibia</taxon>
        <taxon>Batrachia</taxon>
        <taxon>Caudata</taxon>
        <taxon>Salamandroidea</taxon>
        <taxon>Salamandridae</taxon>
        <taxon>Pleurodelinae</taxon>
        <taxon>Pleurodeles</taxon>
    </lineage>
</organism>
<feature type="non-terminal residue" evidence="1">
    <location>
        <position position="1"/>
    </location>
</feature>
<feature type="non-terminal residue" evidence="1">
    <location>
        <position position="100"/>
    </location>
</feature>
<accession>A0AAV7NLG0</accession>
<dbReference type="EMBL" id="JANPWB010000012">
    <property type="protein sequence ID" value="KAJ1115959.1"/>
    <property type="molecule type" value="Genomic_DNA"/>
</dbReference>
<evidence type="ECO:0000313" key="1">
    <source>
        <dbReference type="EMBL" id="KAJ1115959.1"/>
    </source>
</evidence>
<keyword evidence="2" id="KW-1185">Reference proteome</keyword>
<comment type="caution">
    <text evidence="1">The sequence shown here is derived from an EMBL/GenBank/DDBJ whole genome shotgun (WGS) entry which is preliminary data.</text>
</comment>
<sequence>CQMILWNLTEGWRHGWWSRFKREGVALLNDLQNPPVRSDGFPVEQVMANPATNWMGVRGLTRRVWSLQWGQRWAGQTSGSLFHGHVGFCVPGHAETGQHG</sequence>
<dbReference type="Proteomes" id="UP001066276">
    <property type="component" value="Chromosome 8"/>
</dbReference>
<dbReference type="AlphaFoldDB" id="A0AAV7NLG0"/>
<name>A0AAV7NLG0_PLEWA</name>